<feature type="transmembrane region" description="Helical" evidence="5">
    <location>
        <begin position="494"/>
        <end position="512"/>
    </location>
</feature>
<dbReference type="InterPro" id="IPR020846">
    <property type="entry name" value="MFS_dom"/>
</dbReference>
<keyword evidence="4 5" id="KW-0472">Membrane</keyword>
<feature type="transmembrane region" description="Helical" evidence="5">
    <location>
        <begin position="424"/>
        <end position="446"/>
    </location>
</feature>
<feature type="transmembrane region" description="Helical" evidence="5">
    <location>
        <begin position="228"/>
        <end position="248"/>
    </location>
</feature>
<feature type="transmembrane region" description="Helical" evidence="5">
    <location>
        <begin position="140"/>
        <end position="159"/>
    </location>
</feature>
<feature type="transmembrane region" description="Helical" evidence="5">
    <location>
        <begin position="165"/>
        <end position="192"/>
    </location>
</feature>
<dbReference type="AlphaFoldDB" id="A0AAN6E1H3"/>
<feature type="transmembrane region" description="Helical" evidence="5">
    <location>
        <begin position="381"/>
        <end position="403"/>
    </location>
</feature>
<evidence type="ECO:0000256" key="1">
    <source>
        <dbReference type="ARBA" id="ARBA00004141"/>
    </source>
</evidence>
<keyword evidence="3 5" id="KW-1133">Transmembrane helix</keyword>
<evidence type="ECO:0000256" key="2">
    <source>
        <dbReference type="ARBA" id="ARBA00022692"/>
    </source>
</evidence>
<dbReference type="GO" id="GO:0005886">
    <property type="term" value="C:plasma membrane"/>
    <property type="evidence" value="ECO:0007669"/>
    <property type="project" value="TreeGrafter"/>
</dbReference>
<evidence type="ECO:0000259" key="6">
    <source>
        <dbReference type="PROSITE" id="PS50850"/>
    </source>
</evidence>
<accession>A0AAN6E1H3</accession>
<feature type="transmembrane region" description="Helical" evidence="5">
    <location>
        <begin position="518"/>
        <end position="541"/>
    </location>
</feature>
<comment type="caution">
    <text evidence="7">The sequence shown here is derived from an EMBL/GenBank/DDBJ whole genome shotgun (WGS) entry which is preliminary data.</text>
</comment>
<evidence type="ECO:0000256" key="4">
    <source>
        <dbReference type="ARBA" id="ARBA00023136"/>
    </source>
</evidence>
<gene>
    <name evidence="7" type="ORF">EDD36DRAFT_429249</name>
</gene>
<dbReference type="PROSITE" id="PS50850">
    <property type="entry name" value="MFS"/>
    <property type="match status" value="1"/>
</dbReference>
<feature type="domain" description="Major facilitator superfamily (MFS) profile" evidence="6">
    <location>
        <begin position="69"/>
        <end position="568"/>
    </location>
</feature>
<keyword evidence="2 5" id="KW-0812">Transmembrane</keyword>
<dbReference type="Proteomes" id="UP001203852">
    <property type="component" value="Unassembled WGS sequence"/>
</dbReference>
<dbReference type="InterPro" id="IPR011701">
    <property type="entry name" value="MFS"/>
</dbReference>
<name>A0AAN6E1H3_9EURO</name>
<dbReference type="GO" id="GO:0022857">
    <property type="term" value="F:transmembrane transporter activity"/>
    <property type="evidence" value="ECO:0007669"/>
    <property type="project" value="InterPro"/>
</dbReference>
<feature type="transmembrane region" description="Helical" evidence="5">
    <location>
        <begin position="63"/>
        <end position="86"/>
    </location>
</feature>
<dbReference type="PANTHER" id="PTHR23502">
    <property type="entry name" value="MAJOR FACILITATOR SUPERFAMILY"/>
    <property type="match status" value="1"/>
</dbReference>
<organism evidence="7 8">
    <name type="scientific">Exophiala viscosa</name>
    <dbReference type="NCBI Taxonomy" id="2486360"/>
    <lineage>
        <taxon>Eukaryota</taxon>
        <taxon>Fungi</taxon>
        <taxon>Dikarya</taxon>
        <taxon>Ascomycota</taxon>
        <taxon>Pezizomycotina</taxon>
        <taxon>Eurotiomycetes</taxon>
        <taxon>Chaetothyriomycetidae</taxon>
        <taxon>Chaetothyriales</taxon>
        <taxon>Herpotrichiellaceae</taxon>
        <taxon>Exophiala</taxon>
    </lineage>
</organism>
<evidence type="ECO:0000313" key="8">
    <source>
        <dbReference type="Proteomes" id="UP001203852"/>
    </source>
</evidence>
<comment type="subcellular location">
    <subcellularLocation>
        <location evidence="1">Membrane</location>
        <topology evidence="1">Multi-pass membrane protein</topology>
    </subcellularLocation>
</comment>
<keyword evidence="8" id="KW-1185">Reference proteome</keyword>
<feature type="transmembrane region" description="Helical" evidence="5">
    <location>
        <begin position="204"/>
        <end position="222"/>
    </location>
</feature>
<reference evidence="7" key="1">
    <citation type="journal article" date="2022" name="bioRxiv">
        <title>Deciphering the potential niche of two novel black yeast fungi from a biological soil crust based on their genomes, phenotypes, and melanin regulation.</title>
        <authorList>
            <consortium name="DOE Joint Genome Institute"/>
            <person name="Carr E.C."/>
            <person name="Barton Q."/>
            <person name="Grambo S."/>
            <person name="Sullivan M."/>
            <person name="Renfro C.M."/>
            <person name="Kuo A."/>
            <person name="Pangilinan J."/>
            <person name="Lipzen A."/>
            <person name="Keymanesh K."/>
            <person name="Savage E."/>
            <person name="Barry K."/>
            <person name="Grigoriev I.V."/>
            <person name="Riekhof W.R."/>
            <person name="Harris S.S."/>
        </authorList>
    </citation>
    <scope>NUCLEOTIDE SEQUENCE</scope>
    <source>
        <strain evidence="7">JF 03-4F</strain>
    </source>
</reference>
<evidence type="ECO:0000256" key="3">
    <source>
        <dbReference type="ARBA" id="ARBA00022989"/>
    </source>
</evidence>
<feature type="transmembrane region" description="Helical" evidence="5">
    <location>
        <begin position="339"/>
        <end position="361"/>
    </location>
</feature>
<dbReference type="EMBL" id="MU404351">
    <property type="protein sequence ID" value="KAI1616481.1"/>
    <property type="molecule type" value="Genomic_DNA"/>
</dbReference>
<proteinExistence type="predicted"/>
<dbReference type="Pfam" id="PF07690">
    <property type="entry name" value="MFS_1"/>
    <property type="match status" value="1"/>
</dbReference>
<dbReference type="SUPFAM" id="SSF103473">
    <property type="entry name" value="MFS general substrate transporter"/>
    <property type="match status" value="1"/>
</dbReference>
<dbReference type="Gene3D" id="1.20.1250.20">
    <property type="entry name" value="MFS general substrate transporter like domains"/>
    <property type="match status" value="1"/>
</dbReference>
<evidence type="ECO:0000313" key="7">
    <source>
        <dbReference type="EMBL" id="KAI1616481.1"/>
    </source>
</evidence>
<dbReference type="InterPro" id="IPR036259">
    <property type="entry name" value="MFS_trans_sf"/>
</dbReference>
<sequence length="568" mass="62717">MKDHEAEHNTLARDLTHDIAGGTHTKTLGSLRLRNVDTNERILIPTPSADPNDPLNRTTFFKYYTAIAVCFAMVMCNFLAAGPTIAVVETAMDFFPNWKQMGLVAAIQKTVYFFNTTALFQGIGNLVWMPLINKYGRRPIYVISFTIYFVTALWCAFAHQYANFLVARIIMGLAAGAGECLAPLTIADIFFLHERGFVMSIYTAALNLGVGFGLIIDGLITINHPWRVIYYVAAALIGFLVVMVVLTFPETAYNRSAHPEGISTTLHHVSAAYGHTNSDEAPGEVGTETGDKAVDRSVYYRETAEVRAHPAKRTWTQELPLFRGTFTEESLLAMTLRPLGLLILPPVLWATLVQSVTIGFITAVTSNVASAFSTTYGFEAWQSGLCFFSAIIGACLGIIFGGMTSDRVADFFTRRNGGIREPEMRLPSIMISCITSPLSLILYGVGIQNKLHWMCPTVGIGLLNFSITQACNVSLVYIIDAYRPIAGEAIITQLAFKSCFGFLLGFYTNTWVAESGYAAAYGEMAAISGGVLLMWIPLYIWGKRIRIATLNWGIMKYVRWDEDREVGE</sequence>
<evidence type="ECO:0000256" key="5">
    <source>
        <dbReference type="SAM" id="Phobius"/>
    </source>
</evidence>
<dbReference type="PANTHER" id="PTHR23502:SF34">
    <property type="entry name" value="PROTEIN HOL1"/>
    <property type="match status" value="1"/>
</dbReference>
<feature type="transmembrane region" description="Helical" evidence="5">
    <location>
        <begin position="458"/>
        <end position="482"/>
    </location>
</feature>
<feature type="transmembrane region" description="Helical" evidence="5">
    <location>
        <begin position="106"/>
        <end position="128"/>
    </location>
</feature>
<protein>
    <submittedName>
        <fullName evidence="7">Major facilitator superfamily domain-containing protein</fullName>
    </submittedName>
</protein>